<feature type="domain" description="Endonuclease/exonuclease/phosphatase" evidence="2">
    <location>
        <begin position="42"/>
        <end position="261"/>
    </location>
</feature>
<evidence type="ECO:0000256" key="1">
    <source>
        <dbReference type="SAM" id="Phobius"/>
    </source>
</evidence>
<dbReference type="InterPro" id="IPR005135">
    <property type="entry name" value="Endo/exonuclease/phosphatase"/>
</dbReference>
<keyword evidence="1" id="KW-0472">Membrane</keyword>
<dbReference type="Gene3D" id="3.60.10.10">
    <property type="entry name" value="Endonuclease/exonuclease/phosphatase"/>
    <property type="match status" value="1"/>
</dbReference>
<dbReference type="InterPro" id="IPR051916">
    <property type="entry name" value="GPI-anchor_lipid_remodeler"/>
</dbReference>
<dbReference type="Proteomes" id="UP001337305">
    <property type="component" value="Unassembled WGS sequence"/>
</dbReference>
<dbReference type="SUPFAM" id="SSF56219">
    <property type="entry name" value="DNase I-like"/>
    <property type="match status" value="1"/>
</dbReference>
<dbReference type="EMBL" id="JAODOP010000004">
    <property type="protein sequence ID" value="MEF3833963.1"/>
    <property type="molecule type" value="Genomic_DNA"/>
</dbReference>
<reference evidence="3 4" key="1">
    <citation type="submission" date="2022-09" db="EMBL/GenBank/DDBJ databases">
        <title>Genome sequencing of Flavivirga sp. MEBiC05379.</title>
        <authorList>
            <person name="Oh H.-M."/>
            <person name="Kwon K.K."/>
            <person name="Park M.J."/>
            <person name="Yang S.-H."/>
        </authorList>
    </citation>
    <scope>NUCLEOTIDE SEQUENCE [LARGE SCALE GENOMIC DNA]</scope>
    <source>
        <strain evidence="3 4">MEBiC05379</strain>
    </source>
</reference>
<keyword evidence="1" id="KW-1133">Transmembrane helix</keyword>
<evidence type="ECO:0000259" key="2">
    <source>
        <dbReference type="Pfam" id="PF03372"/>
    </source>
</evidence>
<evidence type="ECO:0000313" key="4">
    <source>
        <dbReference type="Proteomes" id="UP001337305"/>
    </source>
</evidence>
<keyword evidence="3" id="KW-0540">Nuclease</keyword>
<proteinExistence type="predicted"/>
<dbReference type="Pfam" id="PF03372">
    <property type="entry name" value="Exo_endo_phos"/>
    <property type="match status" value="1"/>
</dbReference>
<sequence length="271" mass="30351">MKKRFNSTLVIIFSLIIIGFLSFGFINGSKRLASKNKTIKVLSYNIHYGLGMDKKYDLARIAKIISDQDPDIVGLQEIGDSIMAATLGKLTGMHYIFGPSKETMKGYGDAVLSKHPFEWVANYSIPSASSSRYQVMGVDVDLSAIYEKGTKVRFLNTHFDWTQSIGSQEARLSTVDVIERGFLENNNLPLILTGDLNAEPNSEPLKKLKKKGWVNKEGGEELFTIPVVSPDRQIDYVLVRPKKSWEIVDVKVLNEPVASDHLPVLMTLELR</sequence>
<keyword evidence="3" id="KW-0378">Hydrolase</keyword>
<evidence type="ECO:0000313" key="3">
    <source>
        <dbReference type="EMBL" id="MEF3833963.1"/>
    </source>
</evidence>
<feature type="transmembrane region" description="Helical" evidence="1">
    <location>
        <begin position="7"/>
        <end position="26"/>
    </location>
</feature>
<dbReference type="PANTHER" id="PTHR14859">
    <property type="entry name" value="CALCOFLUOR WHITE HYPERSENSITIVE PROTEIN PRECURSOR"/>
    <property type="match status" value="1"/>
</dbReference>
<organism evidence="3 4">
    <name type="scientific">Flavivirga spongiicola</name>
    <dbReference type="NCBI Taxonomy" id="421621"/>
    <lineage>
        <taxon>Bacteria</taxon>
        <taxon>Pseudomonadati</taxon>
        <taxon>Bacteroidota</taxon>
        <taxon>Flavobacteriia</taxon>
        <taxon>Flavobacteriales</taxon>
        <taxon>Flavobacteriaceae</taxon>
        <taxon>Flavivirga</taxon>
    </lineage>
</organism>
<keyword evidence="3" id="KW-0255">Endonuclease</keyword>
<accession>A0ABU7XTC4</accession>
<dbReference type="InterPro" id="IPR036691">
    <property type="entry name" value="Endo/exonu/phosph_ase_sf"/>
</dbReference>
<dbReference type="RefSeq" id="WP_303306301.1">
    <property type="nucleotide sequence ID" value="NZ_JAODOP010000004.1"/>
</dbReference>
<gene>
    <name evidence="3" type="ORF">N1F79_12540</name>
</gene>
<dbReference type="GO" id="GO:0004519">
    <property type="term" value="F:endonuclease activity"/>
    <property type="evidence" value="ECO:0007669"/>
    <property type="project" value="UniProtKB-KW"/>
</dbReference>
<comment type="caution">
    <text evidence="3">The sequence shown here is derived from an EMBL/GenBank/DDBJ whole genome shotgun (WGS) entry which is preliminary data.</text>
</comment>
<keyword evidence="4" id="KW-1185">Reference proteome</keyword>
<keyword evidence="1" id="KW-0812">Transmembrane</keyword>
<protein>
    <submittedName>
        <fullName evidence="3">Endonuclease/exonuclease/phosphatase family protein</fullName>
    </submittedName>
</protein>
<name>A0ABU7XTC4_9FLAO</name>
<dbReference type="PANTHER" id="PTHR14859:SF15">
    <property type="entry name" value="ENDONUCLEASE_EXONUCLEASE_PHOSPHATASE DOMAIN-CONTAINING PROTEIN"/>
    <property type="match status" value="1"/>
</dbReference>